<keyword evidence="1" id="KW-0812">Transmembrane</keyword>
<keyword evidence="1" id="KW-1133">Transmembrane helix</keyword>
<evidence type="ECO:0000313" key="3">
    <source>
        <dbReference type="Proteomes" id="UP000305948"/>
    </source>
</evidence>
<dbReference type="Proteomes" id="UP000305948">
    <property type="component" value="Unassembled WGS sequence"/>
</dbReference>
<gene>
    <name evidence="2" type="ORF">OE88DRAFT_1657048</name>
</gene>
<evidence type="ECO:0000256" key="1">
    <source>
        <dbReference type="SAM" id="Phobius"/>
    </source>
</evidence>
<sequence length="99" mass="11017">MSADFLYTAASDPRTVVQELDRSTVMPLKIPLPFNQLVWRCLGCSLSAFPAVLLKTGPNRKHCQRAWLPTPIPGWSLVAAFVLQLFICPNIFCGLLSEQ</sequence>
<dbReference type="EMBL" id="ML213508">
    <property type="protein sequence ID" value="TFK53153.1"/>
    <property type="molecule type" value="Genomic_DNA"/>
</dbReference>
<feature type="transmembrane region" description="Helical" evidence="1">
    <location>
        <begin position="75"/>
        <end position="97"/>
    </location>
</feature>
<organism evidence="2 3">
    <name type="scientific">Heliocybe sulcata</name>
    <dbReference type="NCBI Taxonomy" id="5364"/>
    <lineage>
        <taxon>Eukaryota</taxon>
        <taxon>Fungi</taxon>
        <taxon>Dikarya</taxon>
        <taxon>Basidiomycota</taxon>
        <taxon>Agaricomycotina</taxon>
        <taxon>Agaricomycetes</taxon>
        <taxon>Gloeophyllales</taxon>
        <taxon>Gloeophyllaceae</taxon>
        <taxon>Heliocybe</taxon>
    </lineage>
</organism>
<accession>A0A5C3N785</accession>
<evidence type="ECO:0000313" key="2">
    <source>
        <dbReference type="EMBL" id="TFK53153.1"/>
    </source>
</evidence>
<dbReference type="AlphaFoldDB" id="A0A5C3N785"/>
<keyword evidence="3" id="KW-1185">Reference proteome</keyword>
<protein>
    <submittedName>
        <fullName evidence="2">Uncharacterized protein</fullName>
    </submittedName>
</protein>
<reference evidence="2 3" key="1">
    <citation type="journal article" date="2019" name="Nat. Ecol. Evol.">
        <title>Megaphylogeny resolves global patterns of mushroom evolution.</title>
        <authorList>
            <person name="Varga T."/>
            <person name="Krizsan K."/>
            <person name="Foldi C."/>
            <person name="Dima B."/>
            <person name="Sanchez-Garcia M."/>
            <person name="Sanchez-Ramirez S."/>
            <person name="Szollosi G.J."/>
            <person name="Szarkandi J.G."/>
            <person name="Papp V."/>
            <person name="Albert L."/>
            <person name="Andreopoulos W."/>
            <person name="Angelini C."/>
            <person name="Antonin V."/>
            <person name="Barry K.W."/>
            <person name="Bougher N.L."/>
            <person name="Buchanan P."/>
            <person name="Buyck B."/>
            <person name="Bense V."/>
            <person name="Catcheside P."/>
            <person name="Chovatia M."/>
            <person name="Cooper J."/>
            <person name="Damon W."/>
            <person name="Desjardin D."/>
            <person name="Finy P."/>
            <person name="Geml J."/>
            <person name="Haridas S."/>
            <person name="Hughes K."/>
            <person name="Justo A."/>
            <person name="Karasinski D."/>
            <person name="Kautmanova I."/>
            <person name="Kiss B."/>
            <person name="Kocsube S."/>
            <person name="Kotiranta H."/>
            <person name="LaButti K.M."/>
            <person name="Lechner B.E."/>
            <person name="Liimatainen K."/>
            <person name="Lipzen A."/>
            <person name="Lukacs Z."/>
            <person name="Mihaltcheva S."/>
            <person name="Morgado L.N."/>
            <person name="Niskanen T."/>
            <person name="Noordeloos M.E."/>
            <person name="Ohm R.A."/>
            <person name="Ortiz-Santana B."/>
            <person name="Ovrebo C."/>
            <person name="Racz N."/>
            <person name="Riley R."/>
            <person name="Savchenko A."/>
            <person name="Shiryaev A."/>
            <person name="Soop K."/>
            <person name="Spirin V."/>
            <person name="Szebenyi C."/>
            <person name="Tomsovsky M."/>
            <person name="Tulloss R.E."/>
            <person name="Uehling J."/>
            <person name="Grigoriev I.V."/>
            <person name="Vagvolgyi C."/>
            <person name="Papp T."/>
            <person name="Martin F.M."/>
            <person name="Miettinen O."/>
            <person name="Hibbett D.S."/>
            <person name="Nagy L.G."/>
        </authorList>
    </citation>
    <scope>NUCLEOTIDE SEQUENCE [LARGE SCALE GENOMIC DNA]</scope>
    <source>
        <strain evidence="2 3">OMC1185</strain>
    </source>
</reference>
<proteinExistence type="predicted"/>
<name>A0A5C3N785_9AGAM</name>
<keyword evidence="1" id="KW-0472">Membrane</keyword>